<dbReference type="InterPro" id="IPR012902">
    <property type="entry name" value="N_methyl_site"/>
</dbReference>
<dbReference type="Pfam" id="PF07963">
    <property type="entry name" value="N_methyl"/>
    <property type="match status" value="1"/>
</dbReference>
<feature type="transmembrane region" description="Helical" evidence="1">
    <location>
        <begin position="26"/>
        <end position="47"/>
    </location>
</feature>
<dbReference type="AlphaFoldDB" id="A0A6N8FWF9"/>
<evidence type="ECO:0000313" key="3">
    <source>
        <dbReference type="Proteomes" id="UP000441797"/>
    </source>
</evidence>
<keyword evidence="1" id="KW-1133">Transmembrane helix</keyword>
<evidence type="ECO:0000256" key="1">
    <source>
        <dbReference type="SAM" id="Phobius"/>
    </source>
</evidence>
<name>A0A6N8FWF9_9CHRO</name>
<comment type="caution">
    <text evidence="2">The sequence shown here is derived from an EMBL/GenBank/DDBJ whole genome shotgun (WGS) entry which is preliminary data.</text>
</comment>
<dbReference type="Proteomes" id="UP000441797">
    <property type="component" value="Unassembled WGS sequence"/>
</dbReference>
<dbReference type="RefSeq" id="WP_105218588.1">
    <property type="nucleotide sequence ID" value="NZ_CAWNSU010000128.1"/>
</dbReference>
<proteinExistence type="predicted"/>
<gene>
    <name evidence="2" type="ORF">BWI75_11445</name>
</gene>
<sequence length="323" mass="35221">MRKSLAFLLQQSPQSRKTSGFTLTELLVGMLMASLVITPLFSFTLNIMESDRKEQAKATTEQEIESALDYITQDLEQAIYIYDADGLDNNNSANSSSGIKNQIPPATNAEANGCRSTTPTCVPVLVFWKRDYRPGVLPVSGSSLKDDTFVYSLVAYYLIKSNSSIWSNTARIGRFEIRDGVRNPTSPTNSDGTPNFITNESTSAGFQLFDLSVTGSSLKEKMNRWTKASGNYTTNVLTLIDYVDQSNLTPQACPTGMQRVPSAETLPGGFYTCVDSATTSAQVYIRGNALARLGNNSTFSTNQSAYFPSATIQVKGRGFLGVE</sequence>
<reference evidence="2 3" key="1">
    <citation type="journal article" date="2019" name="Front. Microbiol.">
        <title>Genomic Features for Desiccation Tolerance and Sugar Biosynthesis in the Extremophile Gloeocapsopsis sp. UTEX B3054.</title>
        <authorList>
            <person name="Urrejola C."/>
            <person name="Alcorta J."/>
            <person name="Salas L."/>
            <person name="Vasquez M."/>
            <person name="Polz M.F."/>
            <person name="Vicuna R."/>
            <person name="Diez B."/>
        </authorList>
    </citation>
    <scope>NUCLEOTIDE SEQUENCE [LARGE SCALE GENOMIC DNA]</scope>
    <source>
        <strain evidence="2 3">1H9</strain>
    </source>
</reference>
<keyword evidence="3" id="KW-1185">Reference proteome</keyword>
<keyword evidence="1" id="KW-0472">Membrane</keyword>
<protein>
    <submittedName>
        <fullName evidence="2">Uncharacterized protein</fullName>
    </submittedName>
</protein>
<dbReference type="NCBIfam" id="NF038304">
    <property type="entry name" value="EPS_HpsC"/>
    <property type="match status" value="1"/>
</dbReference>
<accession>A0A6N8FWF9</accession>
<organism evidence="2 3">
    <name type="scientific">Gloeocapsopsis dulcis AAB1 = 1H9</name>
    <dbReference type="NCBI Taxonomy" id="1433147"/>
    <lineage>
        <taxon>Bacteria</taxon>
        <taxon>Bacillati</taxon>
        <taxon>Cyanobacteriota</taxon>
        <taxon>Cyanophyceae</taxon>
        <taxon>Oscillatoriophycideae</taxon>
        <taxon>Chroococcales</taxon>
        <taxon>Chroococcaceae</taxon>
        <taxon>Gloeocapsopsis</taxon>
        <taxon>Gloeocapsopsis dulcis</taxon>
    </lineage>
</organism>
<dbReference type="EMBL" id="NAPY01000015">
    <property type="protein sequence ID" value="MUL36942.1"/>
    <property type="molecule type" value="Genomic_DNA"/>
</dbReference>
<keyword evidence="1" id="KW-0812">Transmembrane</keyword>
<evidence type="ECO:0000313" key="2">
    <source>
        <dbReference type="EMBL" id="MUL36942.1"/>
    </source>
</evidence>
<dbReference type="OrthoDB" id="461075at2"/>